<reference evidence="2" key="2">
    <citation type="submission" date="2020-09" db="EMBL/GenBank/DDBJ databases">
        <authorList>
            <person name="Sun Q."/>
            <person name="Ohkuma M."/>
        </authorList>
    </citation>
    <scope>NUCLEOTIDE SEQUENCE</scope>
    <source>
        <strain evidence="2">JCM 11219</strain>
    </source>
</reference>
<reference evidence="2" key="1">
    <citation type="journal article" date="2014" name="Int. J. Syst. Evol. Microbiol.">
        <title>Complete genome sequence of Corynebacterium casei LMG S-19264T (=DSM 44701T), isolated from a smear-ripened cheese.</title>
        <authorList>
            <consortium name="US DOE Joint Genome Institute (JGI-PGF)"/>
            <person name="Walter F."/>
            <person name="Albersmeier A."/>
            <person name="Kalinowski J."/>
            <person name="Ruckert C."/>
        </authorList>
    </citation>
    <scope>NUCLEOTIDE SEQUENCE</scope>
    <source>
        <strain evidence="2">JCM 11219</strain>
    </source>
</reference>
<dbReference type="AlphaFoldDB" id="A0A830E5R2"/>
<dbReference type="EMBL" id="BMNM01000002">
    <property type="protein sequence ID" value="GGI74053.1"/>
    <property type="molecule type" value="Genomic_DNA"/>
</dbReference>
<evidence type="ECO:0000313" key="2">
    <source>
        <dbReference type="EMBL" id="GGI74053.1"/>
    </source>
</evidence>
<reference evidence="1" key="4">
    <citation type="journal article" date="2023" name="Microbiol. Resour. Announc.">
        <title>Complete Genome Sequence of Vulcanisaeta souniana Strain IC-059, a Hyperthermophilic Archaeon Isolated from Hot Spring Water in Japan.</title>
        <authorList>
            <person name="Kato S."/>
            <person name="Itoh T."/>
            <person name="Wu L."/>
            <person name="Ma J."/>
            <person name="Ohkuma M."/>
        </authorList>
    </citation>
    <scope>NUCLEOTIDE SEQUENCE</scope>
    <source>
        <strain evidence="1">JCM 11219</strain>
    </source>
</reference>
<dbReference type="Proteomes" id="UP001060771">
    <property type="component" value="Chromosome"/>
</dbReference>
<evidence type="ECO:0000313" key="3">
    <source>
        <dbReference type="Proteomes" id="UP000657075"/>
    </source>
</evidence>
<organism evidence="2 3">
    <name type="scientific">Vulcanisaeta souniana JCM 11219</name>
    <dbReference type="NCBI Taxonomy" id="1293586"/>
    <lineage>
        <taxon>Archaea</taxon>
        <taxon>Thermoproteota</taxon>
        <taxon>Thermoprotei</taxon>
        <taxon>Thermoproteales</taxon>
        <taxon>Thermoproteaceae</taxon>
        <taxon>Vulcanisaeta</taxon>
    </lineage>
</organism>
<evidence type="ECO:0000313" key="1">
    <source>
        <dbReference type="EMBL" id="BDR91547.1"/>
    </source>
</evidence>
<sequence length="99" mass="11318">MVTIKDIEQVLTMVRNKGLRVIIKFKKSRNMMALEKEIRALSPEGNYVAWASAFPAPPHQIIDAYGVASIEIYCGGELVRQVSDWRELVKELQLLNECR</sequence>
<keyword evidence="4" id="KW-1185">Reference proteome</keyword>
<name>A0A830E5R2_9CREN</name>
<dbReference type="EMBL" id="AP026830">
    <property type="protein sequence ID" value="BDR91547.1"/>
    <property type="molecule type" value="Genomic_DNA"/>
</dbReference>
<gene>
    <name evidence="2" type="ORF">GCM10007112_08580</name>
    <name evidence="1" type="ORF">Vsou_06400</name>
</gene>
<dbReference type="RefSeq" id="WP_188602825.1">
    <property type="nucleotide sequence ID" value="NZ_AP026830.1"/>
</dbReference>
<evidence type="ECO:0000313" key="4">
    <source>
        <dbReference type="Proteomes" id="UP001060771"/>
    </source>
</evidence>
<proteinExistence type="predicted"/>
<accession>A0A830E5R2</accession>
<reference evidence="4" key="3">
    <citation type="submission" date="2022-09" db="EMBL/GenBank/DDBJ databases">
        <title>Complete genome sequence of Vulcanisaeta souniana.</title>
        <authorList>
            <person name="Kato S."/>
            <person name="Itoh T."/>
            <person name="Ohkuma M."/>
        </authorList>
    </citation>
    <scope>NUCLEOTIDE SEQUENCE [LARGE SCALE GENOMIC DNA]</scope>
    <source>
        <strain evidence="4">JCM 11219</strain>
    </source>
</reference>
<dbReference type="OrthoDB" id="24469at2157"/>
<dbReference type="Proteomes" id="UP000657075">
    <property type="component" value="Unassembled WGS sequence"/>
</dbReference>
<protein>
    <submittedName>
        <fullName evidence="2">Uncharacterized protein</fullName>
    </submittedName>
</protein>
<dbReference type="GeneID" id="76206197"/>